<organism evidence="7">
    <name type="scientific">Gongylonema pulchrum</name>
    <dbReference type="NCBI Taxonomy" id="637853"/>
    <lineage>
        <taxon>Eukaryota</taxon>
        <taxon>Metazoa</taxon>
        <taxon>Ecdysozoa</taxon>
        <taxon>Nematoda</taxon>
        <taxon>Chromadorea</taxon>
        <taxon>Rhabditida</taxon>
        <taxon>Spirurina</taxon>
        <taxon>Spiruromorpha</taxon>
        <taxon>Spiruroidea</taxon>
        <taxon>Gongylonematidae</taxon>
        <taxon>Gongylonema</taxon>
    </lineage>
</organism>
<evidence type="ECO:0000256" key="3">
    <source>
        <dbReference type="ARBA" id="ARBA00023002"/>
    </source>
</evidence>
<sequence>MGTTFRGKPVIIVNVASECGFTNSSYTEFKELAERYKDKGLAIAAFPCNQFGGQVTFAY</sequence>
<proteinExistence type="inferred from homology"/>
<dbReference type="PROSITE" id="PS00460">
    <property type="entry name" value="GLUTATHIONE_PEROXID_1"/>
    <property type="match status" value="1"/>
</dbReference>
<dbReference type="GO" id="GO:0004601">
    <property type="term" value="F:peroxidase activity"/>
    <property type="evidence" value="ECO:0007669"/>
    <property type="project" value="UniProtKB-KW"/>
</dbReference>
<accession>A0A183D6W3</accession>
<dbReference type="Gene3D" id="3.40.30.10">
    <property type="entry name" value="Glutaredoxin"/>
    <property type="match status" value="1"/>
</dbReference>
<evidence type="ECO:0000256" key="2">
    <source>
        <dbReference type="ARBA" id="ARBA00022559"/>
    </source>
</evidence>
<dbReference type="Proteomes" id="UP000271098">
    <property type="component" value="Unassembled WGS sequence"/>
</dbReference>
<evidence type="ECO:0000313" key="5">
    <source>
        <dbReference type="EMBL" id="VDK45003.1"/>
    </source>
</evidence>
<reference evidence="7" key="1">
    <citation type="submission" date="2016-06" db="UniProtKB">
        <authorList>
            <consortium name="WormBaseParasite"/>
        </authorList>
    </citation>
    <scope>IDENTIFICATION</scope>
</reference>
<dbReference type="WBParaSite" id="GPUH_0000446101-mRNA-1">
    <property type="protein sequence ID" value="GPUH_0000446101-mRNA-1"/>
    <property type="gene ID" value="GPUH_0000446101"/>
</dbReference>
<dbReference type="Pfam" id="PF00255">
    <property type="entry name" value="GSHPx"/>
    <property type="match status" value="1"/>
</dbReference>
<dbReference type="PRINTS" id="PR01011">
    <property type="entry name" value="GLUTPROXDASE"/>
</dbReference>
<dbReference type="OrthoDB" id="446890at2759"/>
<dbReference type="PANTHER" id="PTHR11592">
    <property type="entry name" value="GLUTATHIONE PEROXIDASE"/>
    <property type="match status" value="1"/>
</dbReference>
<gene>
    <name evidence="5" type="ORF">GPUH_LOCUS4453</name>
</gene>
<dbReference type="PROSITE" id="PS51355">
    <property type="entry name" value="GLUTATHIONE_PEROXID_3"/>
    <property type="match status" value="1"/>
</dbReference>
<evidence type="ECO:0000256" key="4">
    <source>
        <dbReference type="RuleBase" id="RU000499"/>
    </source>
</evidence>
<dbReference type="InterPro" id="IPR000889">
    <property type="entry name" value="Glutathione_peroxidase"/>
</dbReference>
<keyword evidence="6" id="KW-1185">Reference proteome</keyword>
<protein>
    <recommendedName>
        <fullName evidence="4">Glutathione peroxidase</fullName>
    </recommendedName>
</protein>
<dbReference type="GO" id="GO:0006979">
    <property type="term" value="P:response to oxidative stress"/>
    <property type="evidence" value="ECO:0007669"/>
    <property type="project" value="InterPro"/>
</dbReference>
<name>A0A183D6W3_9BILA</name>
<dbReference type="SUPFAM" id="SSF52833">
    <property type="entry name" value="Thioredoxin-like"/>
    <property type="match status" value="1"/>
</dbReference>
<dbReference type="EMBL" id="UYRT01008420">
    <property type="protein sequence ID" value="VDK45003.1"/>
    <property type="molecule type" value="Genomic_DNA"/>
</dbReference>
<dbReference type="AlphaFoldDB" id="A0A183D6W3"/>
<evidence type="ECO:0000313" key="7">
    <source>
        <dbReference type="WBParaSite" id="GPUH_0000446101-mRNA-1"/>
    </source>
</evidence>
<evidence type="ECO:0000313" key="6">
    <source>
        <dbReference type="Proteomes" id="UP000271098"/>
    </source>
</evidence>
<dbReference type="InterPro" id="IPR036249">
    <property type="entry name" value="Thioredoxin-like_sf"/>
</dbReference>
<evidence type="ECO:0000256" key="1">
    <source>
        <dbReference type="ARBA" id="ARBA00006926"/>
    </source>
</evidence>
<reference evidence="5 6" key="2">
    <citation type="submission" date="2018-11" db="EMBL/GenBank/DDBJ databases">
        <authorList>
            <consortium name="Pathogen Informatics"/>
        </authorList>
    </citation>
    <scope>NUCLEOTIDE SEQUENCE [LARGE SCALE GENOMIC DNA]</scope>
</reference>
<keyword evidence="3 4" id="KW-0560">Oxidoreductase</keyword>
<keyword evidence="2 4" id="KW-0575">Peroxidase</keyword>
<dbReference type="PANTHER" id="PTHR11592:SF134">
    <property type="entry name" value="PHOSPHOLIPID HYDROPEROXIDE GLUTATHIONE PEROXIDASE"/>
    <property type="match status" value="1"/>
</dbReference>
<comment type="similarity">
    <text evidence="1 4">Belongs to the glutathione peroxidase family.</text>
</comment>
<dbReference type="InterPro" id="IPR029759">
    <property type="entry name" value="GPX_AS"/>
</dbReference>